<dbReference type="HOGENOM" id="CLU_1084928_0_0_9"/>
<reference evidence="2 3" key="1">
    <citation type="submission" date="2011-08" db="EMBL/GenBank/DDBJ databases">
        <title>The Genome Sequence of Clostridium hathewayi WAL-18680.</title>
        <authorList>
            <consortium name="The Broad Institute Genome Sequencing Platform"/>
            <person name="Earl A."/>
            <person name="Ward D."/>
            <person name="Feldgarden M."/>
            <person name="Gevers D."/>
            <person name="Finegold S.M."/>
            <person name="Summanen P.H."/>
            <person name="Molitoris D.R."/>
            <person name="Song M."/>
            <person name="Daigneault M."/>
            <person name="Allen-Vercoe E."/>
            <person name="Young S.K."/>
            <person name="Zeng Q."/>
            <person name="Gargeya S."/>
            <person name="Fitzgerald M."/>
            <person name="Haas B."/>
            <person name="Abouelleil A."/>
            <person name="Alvarado L."/>
            <person name="Arachchi H.M."/>
            <person name="Berlin A."/>
            <person name="Brown A."/>
            <person name="Chapman S.B."/>
            <person name="Chen Z."/>
            <person name="Dunbar C."/>
            <person name="Freedman E."/>
            <person name="Gearin G."/>
            <person name="Gellesch M."/>
            <person name="Goldberg J."/>
            <person name="Griggs A."/>
            <person name="Gujja S."/>
            <person name="Heiman D."/>
            <person name="Howarth C."/>
            <person name="Larson L."/>
            <person name="Lui A."/>
            <person name="MacDonald P.J.P."/>
            <person name="Montmayeur A."/>
            <person name="Murphy C."/>
            <person name="Neiman D."/>
            <person name="Pearson M."/>
            <person name="Priest M."/>
            <person name="Roberts A."/>
            <person name="Saif S."/>
            <person name="Shea T."/>
            <person name="Shenoy N."/>
            <person name="Sisk P."/>
            <person name="Stolte C."/>
            <person name="Sykes S."/>
            <person name="Wortman J."/>
            <person name="Nusbaum C."/>
            <person name="Birren B."/>
        </authorList>
    </citation>
    <scope>NUCLEOTIDE SEQUENCE [LARGE SCALE GENOMIC DNA]</scope>
    <source>
        <strain evidence="2 3">WAL-18680</strain>
    </source>
</reference>
<proteinExistence type="predicted"/>
<evidence type="ECO:0000313" key="3">
    <source>
        <dbReference type="Proteomes" id="UP000005384"/>
    </source>
</evidence>
<dbReference type="PATRIC" id="fig|742737.3.peg.4847"/>
<protein>
    <recommendedName>
        <fullName evidence="4">DUF3298 domain-containing protein</fullName>
    </recommendedName>
</protein>
<dbReference type="OrthoDB" id="9967712at2"/>
<dbReference type="Proteomes" id="UP000005384">
    <property type="component" value="Unassembled WGS sequence"/>
</dbReference>
<feature type="signal peptide" evidence="1">
    <location>
        <begin position="1"/>
        <end position="27"/>
    </location>
</feature>
<evidence type="ECO:0000313" key="2">
    <source>
        <dbReference type="EMBL" id="EHI57167.1"/>
    </source>
</evidence>
<accession>G5IMY4</accession>
<keyword evidence="3" id="KW-1185">Reference proteome</keyword>
<feature type="chain" id="PRO_5038587154" description="DUF3298 domain-containing protein" evidence="1">
    <location>
        <begin position="28"/>
        <end position="256"/>
    </location>
</feature>
<evidence type="ECO:0008006" key="4">
    <source>
        <dbReference type="Google" id="ProtNLM"/>
    </source>
</evidence>
<comment type="caution">
    <text evidence="2">The sequence shown here is derived from an EMBL/GenBank/DDBJ whole genome shotgun (WGS) entry which is preliminary data.</text>
</comment>
<dbReference type="EMBL" id="ADLN01000124">
    <property type="protein sequence ID" value="EHI57167.1"/>
    <property type="molecule type" value="Genomic_DNA"/>
</dbReference>
<name>G5IMY4_9FIRM</name>
<organism evidence="2 3">
    <name type="scientific">Hungatella hathewayi WAL-18680</name>
    <dbReference type="NCBI Taxonomy" id="742737"/>
    <lineage>
        <taxon>Bacteria</taxon>
        <taxon>Bacillati</taxon>
        <taxon>Bacillota</taxon>
        <taxon>Clostridia</taxon>
        <taxon>Lachnospirales</taxon>
        <taxon>Lachnospiraceae</taxon>
        <taxon>Hungatella</taxon>
    </lineage>
</organism>
<evidence type="ECO:0000256" key="1">
    <source>
        <dbReference type="SAM" id="SignalP"/>
    </source>
</evidence>
<dbReference type="RefSeq" id="WP_006782850.1">
    <property type="nucleotide sequence ID" value="NZ_CP040506.1"/>
</dbReference>
<gene>
    <name evidence="2" type="ORF">HMPREF9473_04862</name>
</gene>
<sequence>MKQLRTFSKWIVCITLMFLLISCSSNTSNDQEINDINYSISFKNTSELYGLPWNADDFAFNIIRVKDMINLDFQNMVNDNIEMAMTSWVGGRVEHADRVNLSITCHSSRYLSFINSYIYESQRVDVINDFITMDMQTGQRVFLNDLIEINEEFARYLQVNQYKIKEPPEPMWQTPPDLFLFSTSELLEELYKCSYTEEQWIEDGYCSLDDSIGSLIFKNSFFVREGQLVITIEKGGEKYITLDIADIDRFLKVEPW</sequence>
<keyword evidence="1" id="KW-0732">Signal</keyword>
<dbReference type="PROSITE" id="PS51257">
    <property type="entry name" value="PROKAR_LIPOPROTEIN"/>
    <property type="match status" value="1"/>
</dbReference>
<dbReference type="AlphaFoldDB" id="G5IMY4"/>